<dbReference type="InterPro" id="IPR057540">
    <property type="entry name" value="Znf_SUZ12"/>
</dbReference>
<organism evidence="10 11">
    <name type="scientific">Diaphorina citri</name>
    <name type="common">Asian citrus psyllid</name>
    <dbReference type="NCBI Taxonomy" id="121845"/>
    <lineage>
        <taxon>Eukaryota</taxon>
        <taxon>Metazoa</taxon>
        <taxon>Ecdysozoa</taxon>
        <taxon>Arthropoda</taxon>
        <taxon>Hexapoda</taxon>
        <taxon>Insecta</taxon>
        <taxon>Pterygota</taxon>
        <taxon>Neoptera</taxon>
        <taxon>Paraneoptera</taxon>
        <taxon>Hemiptera</taxon>
        <taxon>Sternorrhyncha</taxon>
        <taxon>Psylloidea</taxon>
        <taxon>Psyllidae</taxon>
        <taxon>Diaphorininae</taxon>
        <taxon>Diaphorina</taxon>
    </lineage>
</organism>
<evidence type="ECO:0000313" key="10">
    <source>
        <dbReference type="Proteomes" id="UP000079169"/>
    </source>
</evidence>
<dbReference type="PANTHER" id="PTHR22597">
    <property type="entry name" value="POLYCOMB GROUP PROTEIN"/>
    <property type="match status" value="1"/>
</dbReference>
<keyword evidence="5" id="KW-0156">Chromatin regulator</keyword>
<keyword evidence="6" id="KW-0805">Transcription regulation</keyword>
<dbReference type="CDD" id="cd21551">
    <property type="entry name" value="VEFS-box_SUZ12"/>
    <property type="match status" value="1"/>
</dbReference>
<evidence type="ECO:0000256" key="6">
    <source>
        <dbReference type="ARBA" id="ARBA00023015"/>
    </source>
</evidence>
<keyword evidence="7" id="KW-0804">Transcription</keyword>
<dbReference type="InterPro" id="IPR013087">
    <property type="entry name" value="Znf_C2H2_type"/>
</dbReference>
<evidence type="ECO:0000256" key="4">
    <source>
        <dbReference type="ARBA" id="ARBA00022833"/>
    </source>
</evidence>
<proteinExistence type="inferred from homology"/>
<dbReference type="PANTHER" id="PTHR22597:SF0">
    <property type="entry name" value="POLYCOMB PROTEIN SUZ12"/>
    <property type="match status" value="1"/>
</dbReference>
<feature type="compositionally biased region" description="Polar residues" evidence="8">
    <location>
        <begin position="279"/>
        <end position="293"/>
    </location>
</feature>
<comment type="similarity">
    <text evidence="1">Belongs to the VEFS (VRN2-EMF2-FIS2-SU(Z)12) family.</text>
</comment>
<evidence type="ECO:0000256" key="5">
    <source>
        <dbReference type="ARBA" id="ARBA00022853"/>
    </source>
</evidence>
<keyword evidence="3" id="KW-0863">Zinc-finger</keyword>
<sequence>MPPKKSKEVDVSNTTQQTSDHELFLQAFEKPTQIYRYLKTRLVNTPIFLNRNLTYLKHRMSRTHAARKTFTVDSMLDKIKAKQFNQAKSSKEYLTVSYIGYFDKNAEFSEDQVKVDTMLLKLCHKKRKDVKCPVFTENIGTSYISINPEEDSTVPKVLNTLNISSDKFNVNSNYTVKSYHLIISVVREETSNLPVLDSNTSNALSINNNSSSSKTHLGASIVIFDKAKTPLLEGEYEIQLESYNGLLSASQNNNAAHFAADFSAASWETLDKVEDVNGLPSSTKPASLEPPTQGSGSASSTTVHSGHSTSLAHSTSHSGEGSKPIKVVYQFVYNNNSRQQTTACDDFKCPWCRLDCRFLYSLVKHLRYCHPRFKFTYHPMLNGALIDVAINSAFNKGYLGAPHHLIDQPSASLNLDTACTSYRKQPRQRCIGKEISYNLGKKLYHHTITCLPVLPKEMDQDSDDQKDPKWLQTKTKMMIDEFTDVNEGEKELMKLWNLHVMKYGFVGDCQIPLACSMFLENNGKELLRRNLYRNFVLHLCNMYDFGLLSGLAVYTTLQRLQSLILHEGDASSEFSQVLKSSCEAQRRYWIQEGSKRAPKLLEIRPPLASPTGDGVRRKPAGNSFFFLSFK</sequence>
<dbReference type="GO" id="GO:0008270">
    <property type="term" value="F:zinc ion binding"/>
    <property type="evidence" value="ECO:0007669"/>
    <property type="project" value="UniProtKB-KW"/>
</dbReference>
<evidence type="ECO:0000313" key="11">
    <source>
        <dbReference type="RefSeq" id="XP_026680015.1"/>
    </source>
</evidence>
<evidence type="ECO:0000256" key="8">
    <source>
        <dbReference type="SAM" id="MobiDB-lite"/>
    </source>
</evidence>
<dbReference type="GO" id="GO:0031490">
    <property type="term" value="F:chromatin DNA binding"/>
    <property type="evidence" value="ECO:0007669"/>
    <property type="project" value="TreeGrafter"/>
</dbReference>
<gene>
    <name evidence="11" type="primary">LOC103510047</name>
</gene>
<dbReference type="STRING" id="121845.A0A3Q0IZX1"/>
<evidence type="ECO:0000256" key="7">
    <source>
        <dbReference type="ARBA" id="ARBA00023163"/>
    </source>
</evidence>
<dbReference type="PaxDb" id="121845-A0A3Q0IZX1"/>
<feature type="region of interest" description="Disordered" evidence="8">
    <location>
        <begin position="276"/>
        <end position="321"/>
    </location>
</feature>
<dbReference type="RefSeq" id="XP_026680015.1">
    <property type="nucleotide sequence ID" value="XM_026824214.1"/>
</dbReference>
<dbReference type="AlphaFoldDB" id="A0A3Q0IZX1"/>
<evidence type="ECO:0000256" key="3">
    <source>
        <dbReference type="ARBA" id="ARBA00022771"/>
    </source>
</evidence>
<feature type="compositionally biased region" description="Low complexity" evidence="8">
    <location>
        <begin position="294"/>
        <end position="319"/>
    </location>
</feature>
<dbReference type="GeneID" id="103510047"/>
<dbReference type="KEGG" id="dci:103510047"/>
<feature type="domain" description="C2H2-type" evidence="9">
    <location>
        <begin position="349"/>
        <end position="370"/>
    </location>
</feature>
<dbReference type="Pfam" id="PF09733">
    <property type="entry name" value="VEFS-Box"/>
    <property type="match status" value="1"/>
</dbReference>
<dbReference type="CTD" id="48071"/>
<dbReference type="Pfam" id="PF23320">
    <property type="entry name" value="Zn_SUZ12"/>
    <property type="match status" value="1"/>
</dbReference>
<protein>
    <submittedName>
        <fullName evidence="11">Polycomb protein SUZ12</fullName>
    </submittedName>
</protein>
<evidence type="ECO:0000256" key="2">
    <source>
        <dbReference type="ARBA" id="ARBA00022723"/>
    </source>
</evidence>
<keyword evidence="2" id="KW-0479">Metal-binding</keyword>
<keyword evidence="10" id="KW-1185">Reference proteome</keyword>
<dbReference type="Proteomes" id="UP000079169">
    <property type="component" value="Unplaced"/>
</dbReference>
<dbReference type="InterPro" id="IPR019135">
    <property type="entry name" value="Polycomb_protein_VEFS-Box"/>
</dbReference>
<evidence type="ECO:0000259" key="9">
    <source>
        <dbReference type="PROSITE" id="PS00028"/>
    </source>
</evidence>
<reference evidence="11" key="1">
    <citation type="submission" date="2025-08" db="UniProtKB">
        <authorList>
            <consortium name="RefSeq"/>
        </authorList>
    </citation>
    <scope>IDENTIFICATION</scope>
</reference>
<dbReference type="CDD" id="cd21750">
    <property type="entry name" value="ZnB-Zn_SUZ12"/>
    <property type="match status" value="1"/>
</dbReference>
<dbReference type="GO" id="GO:0035098">
    <property type="term" value="C:ESC/E(Z) complex"/>
    <property type="evidence" value="ECO:0007669"/>
    <property type="project" value="TreeGrafter"/>
</dbReference>
<dbReference type="GO" id="GO:0006325">
    <property type="term" value="P:chromatin organization"/>
    <property type="evidence" value="ECO:0007669"/>
    <property type="project" value="UniProtKB-KW"/>
</dbReference>
<evidence type="ECO:0000256" key="1">
    <source>
        <dbReference type="ARBA" id="ARBA00007416"/>
    </source>
</evidence>
<name>A0A3Q0IZX1_DIACI</name>
<dbReference type="PROSITE" id="PS00028">
    <property type="entry name" value="ZINC_FINGER_C2H2_1"/>
    <property type="match status" value="1"/>
</dbReference>
<dbReference type="GO" id="GO:0016586">
    <property type="term" value="C:RSC-type complex"/>
    <property type="evidence" value="ECO:0007669"/>
    <property type="project" value="TreeGrafter"/>
</dbReference>
<accession>A0A3Q0IZX1</accession>
<keyword evidence="4" id="KW-0862">Zinc</keyword>